<dbReference type="PROSITE" id="PS50994">
    <property type="entry name" value="INTEGRASE"/>
    <property type="match status" value="1"/>
</dbReference>
<dbReference type="InterPro" id="IPR012337">
    <property type="entry name" value="RNaseH-like_sf"/>
</dbReference>
<dbReference type="OrthoDB" id="5287589at2"/>
<name>A0A1C3XIW0_9HYPH</name>
<feature type="domain" description="Integrase catalytic" evidence="1">
    <location>
        <begin position="164"/>
        <end position="368"/>
    </location>
</feature>
<organism evidence="2 3">
    <name type="scientific">Rhizobium lusitanum</name>
    <dbReference type="NCBI Taxonomy" id="293958"/>
    <lineage>
        <taxon>Bacteria</taxon>
        <taxon>Pseudomonadati</taxon>
        <taxon>Pseudomonadota</taxon>
        <taxon>Alphaproteobacteria</taxon>
        <taxon>Hyphomicrobiales</taxon>
        <taxon>Rhizobiaceae</taxon>
        <taxon>Rhizobium/Agrobacterium group</taxon>
        <taxon>Rhizobium</taxon>
    </lineage>
</organism>
<reference evidence="2 3" key="1">
    <citation type="submission" date="2016-08" db="EMBL/GenBank/DDBJ databases">
        <authorList>
            <person name="Seilhamer J.J."/>
        </authorList>
    </citation>
    <scope>NUCLEOTIDE SEQUENCE [LARGE SCALE GENOMIC DNA]</scope>
    <source>
        <strain evidence="2 3">P1-7</strain>
    </source>
</reference>
<protein>
    <submittedName>
        <fullName evidence="2">Putative transposase</fullName>
    </submittedName>
</protein>
<proteinExistence type="predicted"/>
<dbReference type="InterPro" id="IPR036397">
    <property type="entry name" value="RNaseH_sf"/>
</dbReference>
<evidence type="ECO:0000313" key="2">
    <source>
        <dbReference type="EMBL" id="SCB52208.1"/>
    </source>
</evidence>
<dbReference type="GO" id="GO:0015074">
    <property type="term" value="P:DNA integration"/>
    <property type="evidence" value="ECO:0007669"/>
    <property type="project" value="InterPro"/>
</dbReference>
<dbReference type="Pfam" id="PF09039">
    <property type="entry name" value="HTH_Tnp_Mu_2"/>
    <property type="match status" value="1"/>
</dbReference>
<dbReference type="AlphaFoldDB" id="A0A1C3XIW0"/>
<dbReference type="SUPFAM" id="SSF53098">
    <property type="entry name" value="Ribonuclease H-like"/>
    <property type="match status" value="1"/>
</dbReference>
<dbReference type="InterPro" id="IPR015126">
    <property type="entry name" value="Mu_I-gamma"/>
</dbReference>
<dbReference type="Gene3D" id="1.10.10.60">
    <property type="entry name" value="Homeodomain-like"/>
    <property type="match status" value="1"/>
</dbReference>
<dbReference type="Proteomes" id="UP000199205">
    <property type="component" value="Unassembled WGS sequence"/>
</dbReference>
<dbReference type="InterPro" id="IPR001584">
    <property type="entry name" value="Integrase_cat-core"/>
</dbReference>
<dbReference type="GO" id="GO:0003676">
    <property type="term" value="F:nucleic acid binding"/>
    <property type="evidence" value="ECO:0007669"/>
    <property type="project" value="InterPro"/>
</dbReference>
<dbReference type="EMBL" id="FMAF01000047">
    <property type="protein sequence ID" value="SCB52208.1"/>
    <property type="molecule type" value="Genomic_DNA"/>
</dbReference>
<dbReference type="Pfam" id="PF09299">
    <property type="entry name" value="Mu-transpos_C"/>
    <property type="match status" value="1"/>
</dbReference>
<dbReference type="Gene3D" id="3.30.420.10">
    <property type="entry name" value="Ribonuclease H-like superfamily/Ribonuclease H"/>
    <property type="match status" value="1"/>
</dbReference>
<evidence type="ECO:0000313" key="3">
    <source>
        <dbReference type="Proteomes" id="UP000199205"/>
    </source>
</evidence>
<dbReference type="InterPro" id="IPR015378">
    <property type="entry name" value="Transposase-like_Mu_C"/>
</dbReference>
<accession>A0A1C3XIW0</accession>
<dbReference type="InterPro" id="IPR009004">
    <property type="entry name" value="Transposase_Mu_C"/>
</dbReference>
<evidence type="ECO:0000259" key="1">
    <source>
        <dbReference type="PROSITE" id="PS50994"/>
    </source>
</evidence>
<gene>
    <name evidence="2" type="ORF">GA0061101_1478</name>
</gene>
<dbReference type="RefSeq" id="WP_092577348.1">
    <property type="nucleotide sequence ID" value="NZ_FMAF01000047.1"/>
</dbReference>
<sequence length="545" mass="61713">MAQTPNGMRISEMAWQKALARDAVIRPLAFGGTLSVTERSSACKQLGLKQSRFYQLLGQFRRKPVTSSLLDETPGPEKGRRLLSPEQEAVVTQAIQETYCRRERPTITAVHDHVRFVCRERNLAAPSWKAVKVRIDQADRQKLTKAREGAPASRQRFSAVVGEYSAEHAMEIVQIDHTLVDLFVVDAVNRQPLQRPWLTLAIDIASRMVAGFYLSLEHPSSTSVALAIRHMVLPKTPWLAEQKVSGDWPVYGLPTAIHLDNAREFRGKALVWGAAEHGINLIHRPVARPHYGGHIERLIGTMMGAVHFLPGSTSSDVASRGDYDPQKHAVMTFDELEQWLALEIVGRYHADIHRALKIPPRLAWEDAVVARREPLRLPYDGHRFVLDFLPFEERVIRRDGLHLFGLKYWDDVLSPWTGAPDKMRVRYDPRDISCVFVDGPTGESWPVRFADLGRPRITLGEHRQAVAALRARGLQSVDEHLIFETIEAQRQIVEMAGRQTRSMRRGVERQARAFAATERHTIGTTDDDDESEFLDLSPLSVEEWS</sequence>
<dbReference type="SUPFAM" id="SSF50610">
    <property type="entry name" value="mu transposase, C-terminal domain"/>
    <property type="match status" value="1"/>
</dbReference>